<accession>A0A852ZR22</accession>
<feature type="domain" description="Serine aminopeptidase S33" evidence="2">
    <location>
        <begin position="146"/>
        <end position="262"/>
    </location>
</feature>
<feature type="chain" id="PRO_5032642006" description="Serine aminopeptidase S33 domain-containing protein" evidence="1">
    <location>
        <begin position="20"/>
        <end position="368"/>
    </location>
</feature>
<evidence type="ECO:0000313" key="3">
    <source>
        <dbReference type="EMBL" id="NYI03304.1"/>
    </source>
</evidence>
<dbReference type="Gene3D" id="3.40.50.1820">
    <property type="entry name" value="alpha/beta hydrolase"/>
    <property type="match status" value="1"/>
</dbReference>
<evidence type="ECO:0000256" key="1">
    <source>
        <dbReference type="SAM" id="SignalP"/>
    </source>
</evidence>
<keyword evidence="1" id="KW-0732">Signal</keyword>
<organism evidence="3 4">
    <name type="scientific">Allostreptomyces psammosilenae</name>
    <dbReference type="NCBI Taxonomy" id="1892865"/>
    <lineage>
        <taxon>Bacteria</taxon>
        <taxon>Bacillati</taxon>
        <taxon>Actinomycetota</taxon>
        <taxon>Actinomycetes</taxon>
        <taxon>Kitasatosporales</taxon>
        <taxon>Streptomycetaceae</taxon>
        <taxon>Allostreptomyces</taxon>
    </lineage>
</organism>
<name>A0A852ZR22_9ACTN</name>
<dbReference type="SUPFAM" id="SSF53474">
    <property type="entry name" value="alpha/beta-Hydrolases"/>
    <property type="match status" value="1"/>
</dbReference>
<dbReference type="RefSeq" id="WP_179812378.1">
    <property type="nucleotide sequence ID" value="NZ_JACBZD010000001.1"/>
</dbReference>
<sequence>MRRATLTATATLAGGTAAAAAAIAAAGRSLSNLVLDPRRTTPAPVRVLSGGSDHVVLERNPWSALPGTFGLTWSERHTVLGEVVEATDVSVSRTVVAGPTPPAGTPARLTPALHRGDPGSALGLEHERLAIKGELGDLPAWYVPAERRTCVVVVHGIVAGPEHALNVLPLLHDLKLPTVSVTYRGDPGAPPSPDGIRHLGDTEWRDVDAVLRHAVSHGAHRIVLLGLSTGAAIALQAADRSPVRDRVVGLVLDSPVLDWRAVLRRQASLRGVPERLLPLGVRSVVRRTGIDLDRFDWVARAGDLAVPTLLVHGPDDPAVPWEPTRRLAELRPDVVMLHRVVHAGHGGMWNADPTGYAERLRRFLTALV</sequence>
<dbReference type="Proteomes" id="UP000567795">
    <property type="component" value="Unassembled WGS sequence"/>
</dbReference>
<comment type="caution">
    <text evidence="3">The sequence shown here is derived from an EMBL/GenBank/DDBJ whole genome shotgun (WGS) entry which is preliminary data.</text>
</comment>
<dbReference type="InterPro" id="IPR029058">
    <property type="entry name" value="AB_hydrolase_fold"/>
</dbReference>
<feature type="signal peptide" evidence="1">
    <location>
        <begin position="1"/>
        <end position="19"/>
    </location>
</feature>
<evidence type="ECO:0000313" key="4">
    <source>
        <dbReference type="Proteomes" id="UP000567795"/>
    </source>
</evidence>
<dbReference type="PANTHER" id="PTHR12277:SF79">
    <property type="entry name" value="XAA-PRO DIPEPTIDYL-PEPTIDASE-RELATED"/>
    <property type="match status" value="1"/>
</dbReference>
<reference evidence="3 4" key="1">
    <citation type="submission" date="2020-07" db="EMBL/GenBank/DDBJ databases">
        <title>Sequencing the genomes of 1000 actinobacteria strains.</title>
        <authorList>
            <person name="Klenk H.-P."/>
        </authorList>
    </citation>
    <scope>NUCLEOTIDE SEQUENCE [LARGE SCALE GENOMIC DNA]</scope>
    <source>
        <strain evidence="3 4">DSM 42178</strain>
    </source>
</reference>
<protein>
    <recommendedName>
        <fullName evidence="2">Serine aminopeptidase S33 domain-containing protein</fullName>
    </recommendedName>
</protein>
<dbReference type="InterPro" id="IPR022742">
    <property type="entry name" value="Hydrolase_4"/>
</dbReference>
<dbReference type="PANTHER" id="PTHR12277">
    <property type="entry name" value="ALPHA/BETA HYDROLASE DOMAIN-CONTAINING PROTEIN"/>
    <property type="match status" value="1"/>
</dbReference>
<gene>
    <name evidence="3" type="ORF">FHU37_000247</name>
</gene>
<evidence type="ECO:0000259" key="2">
    <source>
        <dbReference type="Pfam" id="PF12146"/>
    </source>
</evidence>
<dbReference type="Pfam" id="PF12146">
    <property type="entry name" value="Hydrolase_4"/>
    <property type="match status" value="1"/>
</dbReference>
<keyword evidence="4" id="KW-1185">Reference proteome</keyword>
<dbReference type="EMBL" id="JACBZD010000001">
    <property type="protein sequence ID" value="NYI03304.1"/>
    <property type="molecule type" value="Genomic_DNA"/>
</dbReference>
<proteinExistence type="predicted"/>
<dbReference type="AlphaFoldDB" id="A0A852ZR22"/>